<organism evidence="11 12">
    <name type="scientific">Engystomops pustulosus</name>
    <name type="common">Tungara frog</name>
    <name type="synonym">Physalaemus pustulosus</name>
    <dbReference type="NCBI Taxonomy" id="76066"/>
    <lineage>
        <taxon>Eukaryota</taxon>
        <taxon>Metazoa</taxon>
        <taxon>Chordata</taxon>
        <taxon>Craniata</taxon>
        <taxon>Vertebrata</taxon>
        <taxon>Euteleostomi</taxon>
        <taxon>Amphibia</taxon>
        <taxon>Batrachia</taxon>
        <taxon>Anura</taxon>
        <taxon>Neobatrachia</taxon>
        <taxon>Hyloidea</taxon>
        <taxon>Leptodactylidae</taxon>
        <taxon>Leiuperinae</taxon>
        <taxon>Engystomops</taxon>
    </lineage>
</organism>
<keyword evidence="12" id="KW-1185">Reference proteome</keyword>
<gene>
    <name evidence="11" type="ORF">GDO81_022365</name>
</gene>
<keyword evidence="5" id="KW-0732">Signal</keyword>
<evidence type="ECO:0000256" key="6">
    <source>
        <dbReference type="ARBA" id="ARBA00022837"/>
    </source>
</evidence>
<evidence type="ECO:0000259" key="10">
    <source>
        <dbReference type="PROSITE" id="PS51828"/>
    </source>
</evidence>
<evidence type="ECO:0000256" key="3">
    <source>
        <dbReference type="ARBA" id="ARBA00022525"/>
    </source>
</evidence>
<evidence type="ECO:0000256" key="9">
    <source>
        <dbReference type="PROSITE-ProRule" id="PRU01172"/>
    </source>
</evidence>
<protein>
    <recommendedName>
        <fullName evidence="10">Pentraxin (PTX) domain-containing protein</fullName>
    </recommendedName>
</protein>
<dbReference type="GO" id="GO:0046872">
    <property type="term" value="F:metal ion binding"/>
    <property type="evidence" value="ECO:0007669"/>
    <property type="project" value="UniProtKB-KW"/>
</dbReference>
<dbReference type="Pfam" id="PF00354">
    <property type="entry name" value="Pentaxin"/>
    <property type="match status" value="1"/>
</dbReference>
<keyword evidence="7" id="KW-1015">Disulfide bond</keyword>
<evidence type="ECO:0000256" key="1">
    <source>
        <dbReference type="ARBA" id="ARBA00001913"/>
    </source>
</evidence>
<evidence type="ECO:0000256" key="2">
    <source>
        <dbReference type="ARBA" id="ARBA00004613"/>
    </source>
</evidence>
<comment type="similarity">
    <text evidence="8">Belongs to the pentraxin family.</text>
</comment>
<accession>A0AAV6ZE11</accession>
<dbReference type="SMART" id="SM00159">
    <property type="entry name" value="PTX"/>
    <property type="match status" value="1"/>
</dbReference>
<keyword evidence="4" id="KW-0479">Metal-binding</keyword>
<keyword evidence="6" id="KW-0106">Calcium</keyword>
<comment type="subcellular location">
    <subcellularLocation>
        <location evidence="2">Secreted</location>
    </subcellularLocation>
</comment>
<comment type="caution">
    <text evidence="9">Lacks conserved residue(s) required for the propagation of feature annotation.</text>
</comment>
<dbReference type="GO" id="GO:0005576">
    <property type="term" value="C:extracellular region"/>
    <property type="evidence" value="ECO:0007669"/>
    <property type="project" value="UniProtKB-SubCell"/>
</dbReference>
<evidence type="ECO:0000256" key="8">
    <source>
        <dbReference type="ARBA" id="ARBA00038102"/>
    </source>
</evidence>
<comment type="caution">
    <text evidence="11">The sequence shown here is derived from an EMBL/GenBank/DDBJ whole genome shotgun (WGS) entry which is preliminary data.</text>
</comment>
<reference evidence="11" key="1">
    <citation type="thesis" date="2020" institute="ProQuest LLC" country="789 East Eisenhower Parkway, Ann Arbor, MI, USA">
        <title>Comparative Genomics and Chromosome Evolution.</title>
        <authorList>
            <person name="Mudd A.B."/>
        </authorList>
    </citation>
    <scope>NUCLEOTIDE SEQUENCE</scope>
    <source>
        <strain evidence="11">237g6f4</strain>
        <tissue evidence="11">Blood</tissue>
    </source>
</reference>
<evidence type="ECO:0000256" key="5">
    <source>
        <dbReference type="ARBA" id="ARBA00022729"/>
    </source>
</evidence>
<proteinExistence type="inferred from homology"/>
<sequence length="125" mass="14080">MIILPDQIGTILCLSWRSSGSVLFINGKTYKDDKTLDRKISEYPTIIIGQLQQSHGGGFSKSFSFVGEMTDVNMWDKALTDEDMMDYFADEEMSGNIIDWKALKFTGFGNVDILPYSDPYPCEAI</sequence>
<dbReference type="EMBL" id="WNYA01002215">
    <property type="protein sequence ID" value="KAG8544508.1"/>
    <property type="molecule type" value="Genomic_DNA"/>
</dbReference>
<keyword evidence="3" id="KW-0964">Secreted</keyword>
<dbReference type="InterPro" id="IPR001759">
    <property type="entry name" value="PTX_dom"/>
</dbReference>
<evidence type="ECO:0000313" key="11">
    <source>
        <dbReference type="EMBL" id="KAG8544508.1"/>
    </source>
</evidence>
<dbReference type="SUPFAM" id="SSF49899">
    <property type="entry name" value="Concanavalin A-like lectins/glucanases"/>
    <property type="match status" value="1"/>
</dbReference>
<dbReference type="InterPro" id="IPR013320">
    <property type="entry name" value="ConA-like_dom_sf"/>
</dbReference>
<dbReference type="Gene3D" id="2.60.120.200">
    <property type="match status" value="1"/>
</dbReference>
<evidence type="ECO:0000313" key="12">
    <source>
        <dbReference type="Proteomes" id="UP000824782"/>
    </source>
</evidence>
<dbReference type="InterPro" id="IPR051005">
    <property type="entry name" value="Pentraxin_domain"/>
</dbReference>
<dbReference type="PANTHER" id="PTHR45869:SF7">
    <property type="entry name" value="C-REACTIVE PROTEIN"/>
    <property type="match status" value="1"/>
</dbReference>
<dbReference type="AlphaFoldDB" id="A0AAV6ZE11"/>
<feature type="domain" description="Pentraxin (PTX)" evidence="10">
    <location>
        <begin position="1"/>
        <end position="119"/>
    </location>
</feature>
<name>A0AAV6ZE11_ENGPU</name>
<evidence type="ECO:0000256" key="7">
    <source>
        <dbReference type="ARBA" id="ARBA00023157"/>
    </source>
</evidence>
<dbReference type="Proteomes" id="UP000824782">
    <property type="component" value="Unassembled WGS sequence"/>
</dbReference>
<dbReference type="PRINTS" id="PR00895">
    <property type="entry name" value="PENTAXIN"/>
</dbReference>
<comment type="cofactor">
    <cofactor evidence="1">
        <name>Ca(2+)</name>
        <dbReference type="ChEBI" id="CHEBI:29108"/>
    </cofactor>
</comment>
<dbReference type="PANTHER" id="PTHR45869">
    <property type="entry name" value="C-REACTIVE PROTEIN-RELATED"/>
    <property type="match status" value="1"/>
</dbReference>
<dbReference type="PROSITE" id="PS51828">
    <property type="entry name" value="PTX_2"/>
    <property type="match status" value="1"/>
</dbReference>
<evidence type="ECO:0000256" key="4">
    <source>
        <dbReference type="ARBA" id="ARBA00022723"/>
    </source>
</evidence>